<organism evidence="1">
    <name type="scientific">Arundo donax</name>
    <name type="common">Giant reed</name>
    <name type="synonym">Donax arundinaceus</name>
    <dbReference type="NCBI Taxonomy" id="35708"/>
    <lineage>
        <taxon>Eukaryota</taxon>
        <taxon>Viridiplantae</taxon>
        <taxon>Streptophyta</taxon>
        <taxon>Embryophyta</taxon>
        <taxon>Tracheophyta</taxon>
        <taxon>Spermatophyta</taxon>
        <taxon>Magnoliopsida</taxon>
        <taxon>Liliopsida</taxon>
        <taxon>Poales</taxon>
        <taxon>Poaceae</taxon>
        <taxon>PACMAD clade</taxon>
        <taxon>Arundinoideae</taxon>
        <taxon>Arundineae</taxon>
        <taxon>Arundo</taxon>
    </lineage>
</organism>
<name>A0A0A9AMG7_ARUDO</name>
<proteinExistence type="predicted"/>
<reference evidence="1" key="2">
    <citation type="journal article" date="2015" name="Data Brief">
        <title>Shoot transcriptome of the giant reed, Arundo donax.</title>
        <authorList>
            <person name="Barrero R.A."/>
            <person name="Guerrero F.D."/>
            <person name="Moolhuijzen P."/>
            <person name="Goolsby J.A."/>
            <person name="Tidwell J."/>
            <person name="Bellgard S.E."/>
            <person name="Bellgard M.I."/>
        </authorList>
    </citation>
    <scope>NUCLEOTIDE SEQUENCE</scope>
    <source>
        <tissue evidence="1">Shoot tissue taken approximately 20 cm above the soil surface</tissue>
    </source>
</reference>
<dbReference type="PANTHER" id="PTHR47993:SF2">
    <property type="entry name" value="F-BOX PROTEIN INTERACTION DOMAIN CONTAINING PROTEIN, EXPRESSED"/>
    <property type="match status" value="1"/>
</dbReference>
<reference evidence="1" key="1">
    <citation type="submission" date="2014-09" db="EMBL/GenBank/DDBJ databases">
        <authorList>
            <person name="Magalhaes I.L.F."/>
            <person name="Oliveira U."/>
            <person name="Santos F.R."/>
            <person name="Vidigal T.H.D.A."/>
            <person name="Brescovit A.D."/>
            <person name="Santos A.J."/>
        </authorList>
    </citation>
    <scope>NUCLEOTIDE SEQUENCE</scope>
    <source>
        <tissue evidence="1">Shoot tissue taken approximately 20 cm above the soil surface</tissue>
    </source>
</reference>
<accession>A0A0A9AMG7</accession>
<sequence length="284" mass="32541">MVVDASCDGLVVMGNRICNPTTHQWAPLSLKVQVRNLVGLFRHQPSGEYRVLFWRTSSHRHQYYCPNDYCVLAVGSDNDPRPVPSPPPVSGPISIDGPAVLLHGRVVELELINAAGPTFIGAPLLLHGNMHLHWKRYREGRCHKILVFDTVAESFRHMRSPAVNPRHVMQLFDMDGMLAASCSKDTMMEMRIFALQDYESEVWSFQYRIKLPEVEIRCFQERGNWLAKVVSKEGDLLVSCFGWLLHCDRKGNLVAKFRYDDDLPMVILHVLKESLIQHTFFQKD</sequence>
<dbReference type="EMBL" id="GBRH01246842">
    <property type="protein sequence ID" value="JAD51053.1"/>
    <property type="molecule type" value="Transcribed_RNA"/>
</dbReference>
<evidence type="ECO:0000313" key="1">
    <source>
        <dbReference type="EMBL" id="JAD51053.1"/>
    </source>
</evidence>
<dbReference type="AlphaFoldDB" id="A0A0A9AMG7"/>
<dbReference type="InterPro" id="IPR050233">
    <property type="entry name" value="A_thaliana_F-box"/>
</dbReference>
<dbReference type="PANTHER" id="PTHR47993">
    <property type="entry name" value="OS09G0372900 PROTEIN-RELATED"/>
    <property type="match status" value="1"/>
</dbReference>
<protein>
    <submittedName>
        <fullName evidence="1">Uncharacterized protein</fullName>
    </submittedName>
</protein>